<evidence type="ECO:0000256" key="1">
    <source>
        <dbReference type="ARBA" id="ARBA00022801"/>
    </source>
</evidence>
<accession>A0A941CUF7</accession>
<dbReference type="EMBL" id="JAGSIE010000041">
    <property type="protein sequence ID" value="MBR7554838.1"/>
    <property type="molecule type" value="Genomic_DNA"/>
</dbReference>
<evidence type="ECO:0000313" key="4">
    <source>
        <dbReference type="EMBL" id="MBR7554838.1"/>
    </source>
</evidence>
<gene>
    <name evidence="3" type="primary">cwlD</name>
    <name evidence="3" type="ORF">KC820_06940</name>
    <name evidence="4" type="ORF">KC820_11950</name>
</gene>
<name>A0A941CUF7_9BACI</name>
<feature type="domain" description="MurNAc-LAA" evidence="2">
    <location>
        <begin position="115"/>
        <end position="226"/>
    </location>
</feature>
<sequence length="239" mass="26687">MKKLCFVLLWLVGLLLLIYLIRYPIPSFFSPTNVTMPLANKVIVIDPGHGGPDGGADHDSVYEESIALDTSLLLRDYLQQAGALVYMTRETDKDLATEGTRGYSNRKSEDIRNRVKFIQEKDPDLFISVHLNSIASSQWSGAQSFYYPDDEGNSEALAKAIQKRLREETNGTRVALGLNQIYLLKHADATGALVELGFLSNPDERRLLTQENYQKRLATSIAEGIVEFIMEEDVDNGAS</sequence>
<dbReference type="InterPro" id="IPR050695">
    <property type="entry name" value="N-acetylmuramoyl_amidase_3"/>
</dbReference>
<dbReference type="NCBIfam" id="TIGR02883">
    <property type="entry name" value="spore_cwlD"/>
    <property type="match status" value="1"/>
</dbReference>
<dbReference type="EC" id="3.5.1.28" evidence="3"/>
<dbReference type="Gene3D" id="3.40.630.40">
    <property type="entry name" value="Zn-dependent exopeptidases"/>
    <property type="match status" value="1"/>
</dbReference>
<dbReference type="GO" id="GO:0009253">
    <property type="term" value="P:peptidoglycan catabolic process"/>
    <property type="evidence" value="ECO:0007669"/>
    <property type="project" value="InterPro"/>
</dbReference>
<dbReference type="SMART" id="SM00646">
    <property type="entry name" value="Ami_3"/>
    <property type="match status" value="1"/>
</dbReference>
<dbReference type="SUPFAM" id="SSF53187">
    <property type="entry name" value="Zn-dependent exopeptidases"/>
    <property type="match status" value="1"/>
</dbReference>
<reference evidence="3 5" key="1">
    <citation type="submission" date="2021-04" db="EMBL/GenBank/DDBJ databases">
        <title>Allobacillus sp. nov. SKP8-2 isolated from shrimp paste.</title>
        <authorList>
            <person name="Tanasupawat S."/>
            <person name="Yiamsombat S."/>
            <person name="Kanchanasin P."/>
            <person name="Kuncharoen N."/>
        </authorList>
    </citation>
    <scope>NUCLEOTIDE SEQUENCE [LARGE SCALE GENOMIC DNA]</scope>
    <source>
        <strain evidence="3 5">SKP8-2</strain>
    </source>
</reference>
<dbReference type="GO" id="GO:0030288">
    <property type="term" value="C:outer membrane-bounded periplasmic space"/>
    <property type="evidence" value="ECO:0007669"/>
    <property type="project" value="TreeGrafter"/>
</dbReference>
<dbReference type="PANTHER" id="PTHR30404:SF0">
    <property type="entry name" value="N-ACETYLMURAMOYL-L-ALANINE AMIDASE AMIC"/>
    <property type="match status" value="1"/>
</dbReference>
<keyword evidence="1 3" id="KW-0378">Hydrolase</keyword>
<dbReference type="Pfam" id="PF01520">
    <property type="entry name" value="Amidase_3"/>
    <property type="match status" value="1"/>
</dbReference>
<evidence type="ECO:0000259" key="2">
    <source>
        <dbReference type="SMART" id="SM00646"/>
    </source>
</evidence>
<dbReference type="AlphaFoldDB" id="A0A941CUF7"/>
<dbReference type="PANTHER" id="PTHR30404">
    <property type="entry name" value="N-ACETYLMURAMOYL-L-ALANINE AMIDASE"/>
    <property type="match status" value="1"/>
</dbReference>
<dbReference type="InterPro" id="IPR002508">
    <property type="entry name" value="MurNAc-LAA_cat"/>
</dbReference>
<protein>
    <submittedName>
        <fullName evidence="3">N-acetylmuramoyl-L-alanine amidase CwlD</fullName>
        <ecNumber evidence="3">3.5.1.28</ecNumber>
    </submittedName>
</protein>
<evidence type="ECO:0000313" key="5">
    <source>
        <dbReference type="Proteomes" id="UP000675431"/>
    </source>
</evidence>
<dbReference type="EMBL" id="JAGSIE010000018">
    <property type="protein sequence ID" value="MBR7553894.1"/>
    <property type="molecule type" value="Genomic_DNA"/>
</dbReference>
<dbReference type="GO" id="GO:0008745">
    <property type="term" value="F:N-acetylmuramoyl-L-alanine amidase activity"/>
    <property type="evidence" value="ECO:0007669"/>
    <property type="project" value="UniProtKB-EC"/>
</dbReference>
<comment type="caution">
    <text evidence="3">The sequence shown here is derived from an EMBL/GenBank/DDBJ whole genome shotgun (WGS) entry which is preliminary data.</text>
</comment>
<dbReference type="Proteomes" id="UP000675431">
    <property type="component" value="Unassembled WGS sequence"/>
</dbReference>
<dbReference type="CDD" id="cd02696">
    <property type="entry name" value="MurNAc-LAA"/>
    <property type="match status" value="1"/>
</dbReference>
<dbReference type="InterPro" id="IPR014234">
    <property type="entry name" value="Spore_CwlD"/>
</dbReference>
<dbReference type="RefSeq" id="WP_212369650.1">
    <property type="nucleotide sequence ID" value="NZ_JAGSIE010000018.1"/>
</dbReference>
<organism evidence="3 5">
    <name type="scientific">Allobacillus saliphilus</name>
    <dbReference type="NCBI Taxonomy" id="2912308"/>
    <lineage>
        <taxon>Bacteria</taxon>
        <taxon>Bacillati</taxon>
        <taxon>Bacillota</taxon>
        <taxon>Bacilli</taxon>
        <taxon>Bacillales</taxon>
        <taxon>Bacillaceae</taxon>
        <taxon>Allobacillus</taxon>
    </lineage>
</organism>
<keyword evidence="5" id="KW-1185">Reference proteome</keyword>
<proteinExistence type="predicted"/>
<evidence type="ECO:0000313" key="3">
    <source>
        <dbReference type="EMBL" id="MBR7553894.1"/>
    </source>
</evidence>